<evidence type="ECO:0000259" key="1">
    <source>
        <dbReference type="Pfam" id="PF10006"/>
    </source>
</evidence>
<dbReference type="AlphaFoldDB" id="A0A1E5Q606"/>
<dbReference type="EMBL" id="MCGG01000036">
    <property type="protein sequence ID" value="OEJ66180.1"/>
    <property type="molecule type" value="Genomic_DNA"/>
</dbReference>
<accession>A0A1E5Q606</accession>
<reference evidence="3" key="1">
    <citation type="submission" date="2016-07" db="EMBL/GenBank/DDBJ databases">
        <authorList>
            <person name="Florea S."/>
            <person name="Webb J.S."/>
            <person name="Jaromczyk J."/>
            <person name="Schardl C.L."/>
        </authorList>
    </citation>
    <scope>NUCLEOTIDE SEQUENCE [LARGE SCALE GENOMIC DNA]</scope>
    <source>
        <strain evidence="3">MV-1</strain>
    </source>
</reference>
<gene>
    <name evidence="2" type="ORF">BEN30_12335</name>
</gene>
<sequence length="87" mass="10012">MVKRWRDNDVVHLDLRGLAPPEPMIKVLSEIDGGADYPIIVHLERDPIFLYQELEERGWSGRLMNEEQNNASGEAVVMIELKPDVTR</sequence>
<dbReference type="RefSeq" id="WP_069958386.1">
    <property type="nucleotide sequence ID" value="NZ_MCGG01000036.1"/>
</dbReference>
<dbReference type="Pfam" id="PF10006">
    <property type="entry name" value="DUF2249"/>
    <property type="match status" value="1"/>
</dbReference>
<dbReference type="SUPFAM" id="SSF64307">
    <property type="entry name" value="SirA-like"/>
    <property type="match status" value="1"/>
</dbReference>
<protein>
    <recommendedName>
        <fullName evidence="1">DUF2249 domain-containing protein</fullName>
    </recommendedName>
</protein>
<comment type="caution">
    <text evidence="2">The sequence shown here is derived from an EMBL/GenBank/DDBJ whole genome shotgun (WGS) entry which is preliminary data.</text>
</comment>
<organism evidence="2 3">
    <name type="scientific">Magnetovibrio blakemorei</name>
    <dbReference type="NCBI Taxonomy" id="28181"/>
    <lineage>
        <taxon>Bacteria</taxon>
        <taxon>Pseudomonadati</taxon>
        <taxon>Pseudomonadota</taxon>
        <taxon>Alphaproteobacteria</taxon>
        <taxon>Rhodospirillales</taxon>
        <taxon>Magnetovibrionaceae</taxon>
        <taxon>Magnetovibrio</taxon>
    </lineage>
</organism>
<dbReference type="OrthoDB" id="30295at2"/>
<dbReference type="Proteomes" id="UP000095347">
    <property type="component" value="Unassembled WGS sequence"/>
</dbReference>
<dbReference type="InterPro" id="IPR018720">
    <property type="entry name" value="DUF2249"/>
</dbReference>
<evidence type="ECO:0000313" key="3">
    <source>
        <dbReference type="Proteomes" id="UP000095347"/>
    </source>
</evidence>
<evidence type="ECO:0000313" key="2">
    <source>
        <dbReference type="EMBL" id="OEJ66180.1"/>
    </source>
</evidence>
<keyword evidence="3" id="KW-1185">Reference proteome</keyword>
<feature type="domain" description="DUF2249" evidence="1">
    <location>
        <begin position="13"/>
        <end position="59"/>
    </location>
</feature>
<dbReference type="STRING" id="28181.BEN30_12335"/>
<name>A0A1E5Q606_9PROT</name>
<proteinExistence type="predicted"/>
<dbReference type="InterPro" id="IPR036868">
    <property type="entry name" value="TusA-like_sf"/>
</dbReference>